<feature type="domain" description="Enoyl reductase (ER)" evidence="1">
    <location>
        <begin position="10"/>
        <end position="309"/>
    </location>
</feature>
<dbReference type="PATRIC" id="fig|1618486.3.peg.635"/>
<dbReference type="Gene3D" id="3.90.180.10">
    <property type="entry name" value="Medium-chain alcohol dehydrogenases, catalytic domain"/>
    <property type="match status" value="1"/>
</dbReference>
<dbReference type="EMBL" id="LBSV01000007">
    <property type="protein sequence ID" value="KKQ25551.1"/>
    <property type="molecule type" value="Genomic_DNA"/>
</dbReference>
<dbReference type="Pfam" id="PF08240">
    <property type="entry name" value="ADH_N"/>
    <property type="match status" value="1"/>
</dbReference>
<evidence type="ECO:0000259" key="1">
    <source>
        <dbReference type="SMART" id="SM00829"/>
    </source>
</evidence>
<accession>A0A0G0JBJ5</accession>
<dbReference type="SUPFAM" id="SSF51735">
    <property type="entry name" value="NAD(P)-binding Rossmann-fold domains"/>
    <property type="match status" value="1"/>
</dbReference>
<dbReference type="GO" id="GO:0016491">
    <property type="term" value="F:oxidoreductase activity"/>
    <property type="evidence" value="ECO:0007669"/>
    <property type="project" value="InterPro"/>
</dbReference>
<dbReference type="PANTHER" id="PTHR11695">
    <property type="entry name" value="ALCOHOL DEHYDROGENASE RELATED"/>
    <property type="match status" value="1"/>
</dbReference>
<name>A0A0G0JBJ5_9BACT</name>
<dbReference type="AlphaFoldDB" id="A0A0G0JBJ5"/>
<reference evidence="2 3" key="1">
    <citation type="journal article" date="2015" name="Nature">
        <title>rRNA introns, odd ribosomes, and small enigmatic genomes across a large radiation of phyla.</title>
        <authorList>
            <person name="Brown C.T."/>
            <person name="Hug L.A."/>
            <person name="Thomas B.C."/>
            <person name="Sharon I."/>
            <person name="Castelle C.J."/>
            <person name="Singh A."/>
            <person name="Wilkins M.J."/>
            <person name="Williams K.H."/>
            <person name="Banfield J.F."/>
        </authorList>
    </citation>
    <scope>NUCLEOTIDE SEQUENCE [LARGE SCALE GENOMIC DNA]</scope>
</reference>
<proteinExistence type="predicted"/>
<comment type="caution">
    <text evidence="2">The sequence shown here is derived from an EMBL/GenBank/DDBJ whole genome shotgun (WGS) entry which is preliminary data.</text>
</comment>
<sequence length="312" mass="33969">MKAVQISQYGGPEVLKLNDNIAEPTLKENQVLIEIHAASINPFDSFILAGYVKDMIKSPFPFTMGGDFSGIIKKVSEGVTDFKADDEVYGTAIILSGGSGAFAEFASVNPERMALKPKNIDFVQAASLPLVGSSAVQTLEDEIKLRPKQKILIHGGAGGIGSIAIQLAKYLGAYVATTVSEKDKDFAKNLGADEIIDYKVEKFEEILKDFDAVFDTIGGDVMERSFKILKKGGVIVSMKGQPSPELASQYGVTGIAINTKTNTVHLSRVRELVEKNIIKPQVDKVFPLDQTKEAFTYKMQNHPRGKVVIKIK</sequence>
<evidence type="ECO:0000313" key="3">
    <source>
        <dbReference type="Proteomes" id="UP000034917"/>
    </source>
</evidence>
<protein>
    <submittedName>
        <fullName evidence="2">NADPH:quinone reductase Zn-dependent oxidoreductase</fullName>
    </submittedName>
</protein>
<gene>
    <name evidence="2" type="ORF">US40_C0007G0050</name>
</gene>
<dbReference type="Gene3D" id="3.40.50.720">
    <property type="entry name" value="NAD(P)-binding Rossmann-like Domain"/>
    <property type="match status" value="1"/>
</dbReference>
<dbReference type="PANTHER" id="PTHR11695:SF294">
    <property type="entry name" value="RETICULON-4-INTERACTING PROTEIN 1, MITOCHONDRIAL"/>
    <property type="match status" value="1"/>
</dbReference>
<dbReference type="InterPro" id="IPR036291">
    <property type="entry name" value="NAD(P)-bd_dom_sf"/>
</dbReference>
<organism evidence="2 3">
    <name type="scientific">Candidatus Roizmanbacteria bacterium GW2011_GWC2_37_13</name>
    <dbReference type="NCBI Taxonomy" id="1618486"/>
    <lineage>
        <taxon>Bacteria</taxon>
        <taxon>Candidatus Roizmaniibacteriota</taxon>
    </lineage>
</organism>
<dbReference type="CDD" id="cd05289">
    <property type="entry name" value="MDR_like_2"/>
    <property type="match status" value="1"/>
</dbReference>
<dbReference type="InterPro" id="IPR020843">
    <property type="entry name" value="ER"/>
</dbReference>
<dbReference type="InterPro" id="IPR013154">
    <property type="entry name" value="ADH-like_N"/>
</dbReference>
<dbReference type="Pfam" id="PF13602">
    <property type="entry name" value="ADH_zinc_N_2"/>
    <property type="match status" value="1"/>
</dbReference>
<dbReference type="SMART" id="SM00829">
    <property type="entry name" value="PKS_ER"/>
    <property type="match status" value="1"/>
</dbReference>
<evidence type="ECO:0000313" key="2">
    <source>
        <dbReference type="EMBL" id="KKQ25551.1"/>
    </source>
</evidence>
<dbReference type="InterPro" id="IPR050700">
    <property type="entry name" value="YIM1/Zinc_Alcohol_DH_Fams"/>
</dbReference>
<dbReference type="SUPFAM" id="SSF50129">
    <property type="entry name" value="GroES-like"/>
    <property type="match status" value="1"/>
</dbReference>
<dbReference type="InterPro" id="IPR011032">
    <property type="entry name" value="GroES-like_sf"/>
</dbReference>
<dbReference type="Proteomes" id="UP000034917">
    <property type="component" value="Unassembled WGS sequence"/>
</dbReference>